<keyword evidence="5" id="KW-0699">rRNA-binding</keyword>
<dbReference type="GO" id="GO:0003735">
    <property type="term" value="F:structural constituent of ribosome"/>
    <property type="evidence" value="ECO:0007669"/>
    <property type="project" value="InterPro"/>
</dbReference>
<dbReference type="CDD" id="cd06089">
    <property type="entry name" value="KOW_RPL26"/>
    <property type="match status" value="1"/>
</dbReference>
<sequence>MKKIKAEKAVYATKKIRKGDKVVAIAGNNKGQQGTVLKVIGDKVIVQGLNLRKRHVKRSQQNTAGGIIEMEKPIHVSNLSPSVNEGEPVKLKVKANDKGEKQLVYKDGDQDKVYRSLKKHNN</sequence>
<comment type="similarity">
    <text evidence="1 5">Belongs to the universal ribosomal protein uL24 family.</text>
</comment>
<dbReference type="InterPro" id="IPR014722">
    <property type="entry name" value="Rib_uL2_dom2"/>
</dbReference>
<keyword evidence="2 5" id="KW-0689">Ribosomal protein</keyword>
<comment type="subunit">
    <text evidence="5">Part of the 50S ribosomal subunit.</text>
</comment>
<dbReference type="InterPro" id="IPR005824">
    <property type="entry name" value="KOW"/>
</dbReference>
<dbReference type="HAMAP" id="MF_01326_B">
    <property type="entry name" value="Ribosomal_uL24_B"/>
    <property type="match status" value="1"/>
</dbReference>
<dbReference type="InterPro" id="IPR008991">
    <property type="entry name" value="Translation_prot_SH3-like_sf"/>
</dbReference>
<dbReference type="Proteomes" id="UP000031552">
    <property type="component" value="Unassembled WGS sequence"/>
</dbReference>
<evidence type="ECO:0000259" key="6">
    <source>
        <dbReference type="SMART" id="SM00739"/>
    </source>
</evidence>
<dbReference type="EMBL" id="CCEJ010000001">
    <property type="protein sequence ID" value="CDR33064.1"/>
    <property type="molecule type" value="Genomic_DNA"/>
</dbReference>
<comment type="caution">
    <text evidence="7">The sequence shown here is derived from an EMBL/GenBank/DDBJ whole genome shotgun (WGS) entry which is preliminary data.</text>
</comment>
<dbReference type="GO" id="GO:1990904">
    <property type="term" value="C:ribonucleoprotein complex"/>
    <property type="evidence" value="ECO:0007669"/>
    <property type="project" value="UniProtKB-KW"/>
</dbReference>
<dbReference type="Gene3D" id="2.30.30.30">
    <property type="match status" value="1"/>
</dbReference>
<dbReference type="eggNOG" id="COG0198">
    <property type="taxonomic scope" value="Bacteria"/>
</dbReference>
<dbReference type="AlphaFoldDB" id="A0A090DVS5"/>
<evidence type="ECO:0000256" key="1">
    <source>
        <dbReference type="ARBA" id="ARBA00010618"/>
    </source>
</evidence>
<reference evidence="7" key="1">
    <citation type="submission" date="2013-12" db="EMBL/GenBank/DDBJ databases">
        <authorList>
            <person name="Linke B."/>
        </authorList>
    </citation>
    <scope>NUCLEOTIDE SEQUENCE [LARGE SCALE GENOMIC DNA]</scope>
    <source>
        <strain evidence="7">CRIB-18</strain>
    </source>
</reference>
<dbReference type="Pfam" id="PF17136">
    <property type="entry name" value="ribosomal_L24"/>
    <property type="match status" value="1"/>
</dbReference>
<keyword evidence="3 5" id="KW-0687">Ribonucleoprotein</keyword>
<dbReference type="RefSeq" id="WP_053331666.1">
    <property type="nucleotide sequence ID" value="NZ_CCEJ010000001.1"/>
</dbReference>
<dbReference type="GO" id="GO:0019843">
    <property type="term" value="F:rRNA binding"/>
    <property type="evidence" value="ECO:0007669"/>
    <property type="project" value="UniProtKB-UniRule"/>
</dbReference>
<dbReference type="PANTHER" id="PTHR12903">
    <property type="entry name" value="MITOCHONDRIAL RIBOSOMAL PROTEIN L24"/>
    <property type="match status" value="1"/>
</dbReference>
<dbReference type="InterPro" id="IPR057264">
    <property type="entry name" value="Ribosomal_uL24_C"/>
</dbReference>
<dbReference type="SMART" id="SM00739">
    <property type="entry name" value="KOW"/>
    <property type="match status" value="1"/>
</dbReference>
<dbReference type="Pfam" id="PF00467">
    <property type="entry name" value="KOW"/>
    <property type="match status" value="1"/>
</dbReference>
<gene>
    <name evidence="5 7" type="primary">rplX</name>
    <name evidence="7" type="ORF">CSEC_0225</name>
</gene>
<dbReference type="OrthoDB" id="9807419at2"/>
<dbReference type="GO" id="GO:0005840">
    <property type="term" value="C:ribosome"/>
    <property type="evidence" value="ECO:0007669"/>
    <property type="project" value="UniProtKB-KW"/>
</dbReference>
<protein>
    <recommendedName>
        <fullName evidence="4 5">Large ribosomal subunit protein uL24</fullName>
    </recommendedName>
</protein>
<dbReference type="InterPro" id="IPR003256">
    <property type="entry name" value="Ribosomal_uL24"/>
</dbReference>
<name>A0A090DVS5_9BACT</name>
<evidence type="ECO:0000313" key="7">
    <source>
        <dbReference type="EMBL" id="CDR33064.1"/>
    </source>
</evidence>
<comment type="function">
    <text evidence="5">One of two assembly initiator proteins, it binds directly to the 5'-end of the 23S rRNA, where it nucleates assembly of the 50S subunit.</text>
</comment>
<evidence type="ECO:0000313" key="8">
    <source>
        <dbReference type="Proteomes" id="UP000031552"/>
    </source>
</evidence>
<reference evidence="7" key="2">
    <citation type="submission" date="2014-09" db="EMBL/GenBank/DDBJ databases">
        <title>Criblamydia sequanensis harbors a mega-plasmid encoding arsenite resistance.</title>
        <authorList>
            <person name="Bertelli C."/>
            <person name="Goesmann A."/>
            <person name="Greub G."/>
        </authorList>
    </citation>
    <scope>NUCLEOTIDE SEQUENCE [LARGE SCALE GENOMIC DNA]</scope>
    <source>
        <strain evidence="7">CRIB-18</strain>
    </source>
</reference>
<comment type="function">
    <text evidence="5">One of the proteins that surrounds the polypeptide exit tunnel on the outside of the subunit.</text>
</comment>
<dbReference type="GO" id="GO:0006412">
    <property type="term" value="P:translation"/>
    <property type="evidence" value="ECO:0007669"/>
    <property type="project" value="UniProtKB-UniRule"/>
</dbReference>
<organism evidence="7 8">
    <name type="scientific">Candidatus Criblamydia sequanensis CRIB-18</name>
    <dbReference type="NCBI Taxonomy" id="1437425"/>
    <lineage>
        <taxon>Bacteria</taxon>
        <taxon>Pseudomonadati</taxon>
        <taxon>Chlamydiota</taxon>
        <taxon>Chlamydiia</taxon>
        <taxon>Parachlamydiales</taxon>
        <taxon>Candidatus Criblamydiaceae</taxon>
        <taxon>Candidatus Criblamydia</taxon>
    </lineage>
</organism>
<feature type="domain" description="KOW" evidence="6">
    <location>
        <begin position="15"/>
        <end position="42"/>
    </location>
</feature>
<evidence type="ECO:0000256" key="5">
    <source>
        <dbReference type="HAMAP-Rule" id="MF_01326"/>
    </source>
</evidence>
<evidence type="ECO:0000256" key="3">
    <source>
        <dbReference type="ARBA" id="ARBA00023274"/>
    </source>
</evidence>
<dbReference type="SUPFAM" id="SSF50104">
    <property type="entry name" value="Translation proteins SH3-like domain"/>
    <property type="match status" value="1"/>
</dbReference>
<dbReference type="InterPro" id="IPR041988">
    <property type="entry name" value="Ribosomal_uL24_KOW"/>
</dbReference>
<proteinExistence type="inferred from homology"/>
<evidence type="ECO:0000256" key="4">
    <source>
        <dbReference type="ARBA" id="ARBA00035206"/>
    </source>
</evidence>
<keyword evidence="5" id="KW-0694">RNA-binding</keyword>
<dbReference type="NCBIfam" id="TIGR01079">
    <property type="entry name" value="rplX_bact"/>
    <property type="match status" value="1"/>
</dbReference>
<dbReference type="STRING" id="1437425.CSEC_0225"/>
<accession>A0A090DVS5</accession>
<evidence type="ECO:0000256" key="2">
    <source>
        <dbReference type="ARBA" id="ARBA00022980"/>
    </source>
</evidence>
<keyword evidence="8" id="KW-1185">Reference proteome</keyword>